<evidence type="ECO:0000256" key="12">
    <source>
        <dbReference type="ARBA" id="ARBA00083330"/>
    </source>
</evidence>
<name>A0A9N9GW34_9GLOM</name>
<dbReference type="SUPFAM" id="SSF48150">
    <property type="entry name" value="DNA-glycosylase"/>
    <property type="match status" value="1"/>
</dbReference>
<comment type="caution">
    <text evidence="14">The sequence shown here is derived from an EMBL/GenBank/DDBJ whole genome shotgun (WGS) entry which is preliminary data.</text>
</comment>
<keyword evidence="5" id="KW-0238">DNA-binding</keyword>
<evidence type="ECO:0000256" key="1">
    <source>
        <dbReference type="ARBA" id="ARBA00004123"/>
    </source>
</evidence>
<dbReference type="EMBL" id="CAJVPV010009151">
    <property type="protein sequence ID" value="CAG8638665.1"/>
    <property type="molecule type" value="Genomic_DNA"/>
</dbReference>
<keyword evidence="3" id="KW-0227">DNA damage</keyword>
<accession>A0A9N9GW34</accession>
<dbReference type="Gene3D" id="1.10.340.30">
    <property type="entry name" value="Hypothetical protein, domain 2"/>
    <property type="match status" value="1"/>
</dbReference>
<evidence type="ECO:0000256" key="2">
    <source>
        <dbReference type="ARBA" id="ARBA00022553"/>
    </source>
</evidence>
<evidence type="ECO:0000256" key="5">
    <source>
        <dbReference type="ARBA" id="ARBA00023125"/>
    </source>
</evidence>
<dbReference type="InterPro" id="IPR045138">
    <property type="entry name" value="MeCP2/MBD4"/>
</dbReference>
<organism evidence="14 15">
    <name type="scientific">Acaulospora morrowiae</name>
    <dbReference type="NCBI Taxonomy" id="94023"/>
    <lineage>
        <taxon>Eukaryota</taxon>
        <taxon>Fungi</taxon>
        <taxon>Fungi incertae sedis</taxon>
        <taxon>Mucoromycota</taxon>
        <taxon>Glomeromycotina</taxon>
        <taxon>Glomeromycetes</taxon>
        <taxon>Diversisporales</taxon>
        <taxon>Acaulosporaceae</taxon>
        <taxon>Acaulospora</taxon>
    </lineage>
</organism>
<evidence type="ECO:0000313" key="15">
    <source>
        <dbReference type="Proteomes" id="UP000789342"/>
    </source>
</evidence>
<evidence type="ECO:0000256" key="4">
    <source>
        <dbReference type="ARBA" id="ARBA00022801"/>
    </source>
</evidence>
<evidence type="ECO:0000256" key="13">
    <source>
        <dbReference type="SAM" id="MobiDB-lite"/>
    </source>
</evidence>
<keyword evidence="6" id="KW-0234">DNA repair</keyword>
<dbReference type="FunFam" id="1.10.340.30:FF:000051">
    <property type="entry name" value="Methyl-CpG-binding domain protein 4"/>
    <property type="match status" value="1"/>
</dbReference>
<dbReference type="PANTHER" id="PTHR15074:SF0">
    <property type="entry name" value="METHYL-CPG-BINDING DOMAIN PROTEIN 4-LIKE PROTEIN"/>
    <property type="match status" value="1"/>
</dbReference>
<dbReference type="AlphaFoldDB" id="A0A9N9GW34"/>
<feature type="compositionally biased region" description="Acidic residues" evidence="13">
    <location>
        <begin position="272"/>
        <end position="288"/>
    </location>
</feature>
<dbReference type="InterPro" id="IPR011257">
    <property type="entry name" value="DNA_glycosylase"/>
</dbReference>
<evidence type="ECO:0000256" key="6">
    <source>
        <dbReference type="ARBA" id="ARBA00023204"/>
    </source>
</evidence>
<dbReference type="OrthoDB" id="10265068at2759"/>
<dbReference type="GO" id="GO:0003677">
    <property type="term" value="F:DNA binding"/>
    <property type="evidence" value="ECO:0007669"/>
    <property type="project" value="UniProtKB-KW"/>
</dbReference>
<evidence type="ECO:0000256" key="10">
    <source>
        <dbReference type="ARBA" id="ARBA00069821"/>
    </source>
</evidence>
<evidence type="ECO:0000256" key="3">
    <source>
        <dbReference type="ARBA" id="ARBA00022763"/>
    </source>
</evidence>
<comment type="subcellular location">
    <subcellularLocation>
        <location evidence="1">Nucleus</location>
    </subcellularLocation>
</comment>
<dbReference type="GO" id="GO:0016787">
    <property type="term" value="F:hydrolase activity"/>
    <property type="evidence" value="ECO:0007669"/>
    <property type="project" value="UniProtKB-KW"/>
</dbReference>
<reference evidence="14" key="1">
    <citation type="submission" date="2021-06" db="EMBL/GenBank/DDBJ databases">
        <authorList>
            <person name="Kallberg Y."/>
            <person name="Tangrot J."/>
            <person name="Rosling A."/>
        </authorList>
    </citation>
    <scope>NUCLEOTIDE SEQUENCE</scope>
    <source>
        <strain evidence="14">CL551</strain>
    </source>
</reference>
<comment type="subunit">
    <text evidence="9">Interacts with MLH1.</text>
</comment>
<protein>
    <recommendedName>
        <fullName evidence="10">Methyl-CpG-binding domain protein 4</fullName>
    </recommendedName>
    <alternativeName>
        <fullName evidence="11">Methyl-CpG-binding protein MBD4</fullName>
    </alternativeName>
    <alternativeName>
        <fullName evidence="12">Mismatch-specific DNA N-glycosylase</fullName>
    </alternativeName>
</protein>
<dbReference type="GO" id="GO:0005634">
    <property type="term" value="C:nucleus"/>
    <property type="evidence" value="ECO:0007669"/>
    <property type="project" value="UniProtKB-SubCell"/>
</dbReference>
<comment type="function">
    <text evidence="8">Mismatch-specific DNA N-glycosylase involved in DNA repair. Has thymine glycosylase activity and is specific for G:T mismatches within methylated and unmethylated CpG sites. Can also remove uracil or 5-fluorouracil in G:U mismatches. Has no lyase activity. Was first identified as methyl-CpG-binding protein.</text>
</comment>
<evidence type="ECO:0000256" key="11">
    <source>
        <dbReference type="ARBA" id="ARBA00076709"/>
    </source>
</evidence>
<evidence type="ECO:0000313" key="14">
    <source>
        <dbReference type="EMBL" id="CAG8638665.1"/>
    </source>
</evidence>
<gene>
    <name evidence="14" type="ORF">AMORRO_LOCUS9417</name>
</gene>
<dbReference type="PANTHER" id="PTHR15074">
    <property type="entry name" value="METHYL-CPG-BINDING PROTEIN"/>
    <property type="match status" value="1"/>
</dbReference>
<keyword evidence="2" id="KW-0597">Phosphoprotein</keyword>
<dbReference type="Proteomes" id="UP000789342">
    <property type="component" value="Unassembled WGS sequence"/>
</dbReference>
<feature type="region of interest" description="Disordered" evidence="13">
    <location>
        <begin position="263"/>
        <end position="288"/>
    </location>
</feature>
<evidence type="ECO:0000256" key="8">
    <source>
        <dbReference type="ARBA" id="ARBA00055831"/>
    </source>
</evidence>
<keyword evidence="15" id="KW-1185">Reference proteome</keyword>
<keyword evidence="4" id="KW-0378">Hydrolase</keyword>
<proteinExistence type="predicted"/>
<dbReference type="GO" id="GO:0006281">
    <property type="term" value="P:DNA repair"/>
    <property type="evidence" value="ECO:0007669"/>
    <property type="project" value="UniProtKB-KW"/>
</dbReference>
<evidence type="ECO:0000256" key="7">
    <source>
        <dbReference type="ARBA" id="ARBA00023242"/>
    </source>
</evidence>
<sequence>MKQKQKKSRNETIIVSPYFQKSVVSPYFQNVKKPAERDGNISKYFKSSKKNANSRISIKSEEKKQVPWERQEDANSSAKNSVVFINNKKLVSFDIDALASMRPVVHVPKFIPMQSPYNLVQETLYYDPWKLLVATTFLNRTKGTQALPIMWQFLEGYPTPQKTIKADATEIADLLHPLGLQNIRAERLIKFSLSYLANPDFSTPKELFGMGQYAEDSWRLFCGEKDDAWMEGSGCEPTDKMLRMYIIWRRVVHRGLLHNDDDDRQLPPFPTVDEDQIENDRFEDDEAC</sequence>
<keyword evidence="7" id="KW-0539">Nucleus</keyword>
<evidence type="ECO:0000256" key="9">
    <source>
        <dbReference type="ARBA" id="ARBA00062707"/>
    </source>
</evidence>